<accession>A0A2J5HS79</accession>
<dbReference type="Proteomes" id="UP000235023">
    <property type="component" value="Unassembled WGS sequence"/>
</dbReference>
<reference evidence="3" key="1">
    <citation type="submission" date="2017-12" db="EMBL/GenBank/DDBJ databases">
        <authorList>
            <consortium name="DOE Joint Genome Institute"/>
            <person name="Mondo S.J."/>
            <person name="Kjaerbolling I."/>
            <person name="Vesth T.C."/>
            <person name="Frisvad J.C."/>
            <person name="Nybo J.L."/>
            <person name="Theobald S."/>
            <person name="Kuo A."/>
            <person name="Bowyer P."/>
            <person name="Matsuda Y."/>
            <person name="Lyhne E.K."/>
            <person name="Kogle M.E."/>
            <person name="Clum A."/>
            <person name="Lipzen A."/>
            <person name="Salamov A."/>
            <person name="Ngan C.Y."/>
            <person name="Daum C."/>
            <person name="Chiniquy J."/>
            <person name="Barry K."/>
            <person name="LaButti K."/>
            <person name="Haridas S."/>
            <person name="Simmons B.A."/>
            <person name="Magnuson J.K."/>
            <person name="Mortensen U.H."/>
            <person name="Larsen T.O."/>
            <person name="Grigoriev I.V."/>
            <person name="Baker S.E."/>
            <person name="Andersen M.R."/>
            <person name="Nordberg H.P."/>
            <person name="Cantor M.N."/>
            <person name="Hua S.X."/>
        </authorList>
    </citation>
    <scope>NUCLEOTIDE SEQUENCE [LARGE SCALE GENOMIC DNA]</scope>
    <source>
        <strain evidence="3">IBT 19404</strain>
    </source>
</reference>
<evidence type="ECO:0000256" key="1">
    <source>
        <dbReference type="SAM" id="Phobius"/>
    </source>
</evidence>
<name>A0A2J5HS79_9EURO</name>
<evidence type="ECO:0000313" key="2">
    <source>
        <dbReference type="EMBL" id="PLN80167.1"/>
    </source>
</evidence>
<proteinExistence type="predicted"/>
<dbReference type="AlphaFoldDB" id="A0A2J5HS79"/>
<evidence type="ECO:0000313" key="3">
    <source>
        <dbReference type="Proteomes" id="UP000235023"/>
    </source>
</evidence>
<keyword evidence="1" id="KW-0812">Transmembrane</keyword>
<gene>
    <name evidence="2" type="ORF">BDW42DRAFT_115405</name>
</gene>
<feature type="transmembrane region" description="Helical" evidence="1">
    <location>
        <begin position="44"/>
        <end position="64"/>
    </location>
</feature>
<sequence length="132" mass="14723">MFGQKYSMNFLFINMIVPIVHVSNRRTDIVPELSQGIDRLLPSLGLGVTIALGLFLLRLFLGHLGHNWISGRREVNVKTVVVKDKRDVEVSDELDFLSGNTRICGSAGDHVGSVESFTIYYVVGHTLQYSDT</sequence>
<dbReference type="EMBL" id="KZ559550">
    <property type="protein sequence ID" value="PLN80167.1"/>
    <property type="molecule type" value="Genomic_DNA"/>
</dbReference>
<organism evidence="2 3">
    <name type="scientific">Aspergillus taichungensis</name>
    <dbReference type="NCBI Taxonomy" id="482145"/>
    <lineage>
        <taxon>Eukaryota</taxon>
        <taxon>Fungi</taxon>
        <taxon>Dikarya</taxon>
        <taxon>Ascomycota</taxon>
        <taxon>Pezizomycotina</taxon>
        <taxon>Eurotiomycetes</taxon>
        <taxon>Eurotiomycetidae</taxon>
        <taxon>Eurotiales</taxon>
        <taxon>Aspergillaceae</taxon>
        <taxon>Aspergillus</taxon>
        <taxon>Aspergillus subgen. Circumdati</taxon>
    </lineage>
</organism>
<keyword evidence="1" id="KW-1133">Transmembrane helix</keyword>
<keyword evidence="3" id="KW-1185">Reference proteome</keyword>
<keyword evidence="1" id="KW-0472">Membrane</keyword>
<protein>
    <submittedName>
        <fullName evidence="2">Uncharacterized protein</fullName>
    </submittedName>
</protein>